<feature type="transmembrane region" description="Helical" evidence="7">
    <location>
        <begin position="12"/>
        <end position="29"/>
    </location>
</feature>
<dbReference type="EMBL" id="JAPFFF010000003">
    <property type="protein sequence ID" value="KAK8895286.1"/>
    <property type="molecule type" value="Genomic_DNA"/>
</dbReference>
<keyword evidence="5 7" id="KW-0472">Membrane</keyword>
<feature type="transmembrane region" description="Helical" evidence="7">
    <location>
        <begin position="66"/>
        <end position="86"/>
    </location>
</feature>
<gene>
    <name evidence="8" type="ORF">M9Y10_023732</name>
</gene>
<protein>
    <submittedName>
        <fullName evidence="8">Golgi Transport</fullName>
    </submittedName>
</protein>
<evidence type="ECO:0000256" key="4">
    <source>
        <dbReference type="ARBA" id="ARBA00023034"/>
    </source>
</evidence>
<keyword evidence="2 7" id="KW-0812">Transmembrane</keyword>
<organism evidence="8 9">
    <name type="scientific">Tritrichomonas musculus</name>
    <dbReference type="NCBI Taxonomy" id="1915356"/>
    <lineage>
        <taxon>Eukaryota</taxon>
        <taxon>Metamonada</taxon>
        <taxon>Parabasalia</taxon>
        <taxon>Tritrichomonadida</taxon>
        <taxon>Tritrichomonadidae</taxon>
        <taxon>Tritrichomonas</taxon>
    </lineage>
</organism>
<keyword evidence="4" id="KW-0333">Golgi apparatus</keyword>
<dbReference type="Pfam" id="PF04178">
    <property type="entry name" value="Got1"/>
    <property type="match status" value="1"/>
</dbReference>
<feature type="transmembrane region" description="Helical" evidence="7">
    <location>
        <begin position="35"/>
        <end position="54"/>
    </location>
</feature>
<evidence type="ECO:0000256" key="2">
    <source>
        <dbReference type="ARBA" id="ARBA00022692"/>
    </source>
</evidence>
<dbReference type="PANTHER" id="PTHR21493:SF9">
    <property type="entry name" value="GOLGI TRANSPORT PROTEIN 1-RELATED"/>
    <property type="match status" value="1"/>
</dbReference>
<keyword evidence="3 7" id="KW-1133">Transmembrane helix</keyword>
<evidence type="ECO:0000256" key="1">
    <source>
        <dbReference type="ARBA" id="ARBA00004653"/>
    </source>
</evidence>
<evidence type="ECO:0000256" key="7">
    <source>
        <dbReference type="SAM" id="Phobius"/>
    </source>
</evidence>
<evidence type="ECO:0000313" key="9">
    <source>
        <dbReference type="Proteomes" id="UP001470230"/>
    </source>
</evidence>
<dbReference type="Proteomes" id="UP001470230">
    <property type="component" value="Unassembled WGS sequence"/>
</dbReference>
<evidence type="ECO:0000313" key="8">
    <source>
        <dbReference type="EMBL" id="KAK8895286.1"/>
    </source>
</evidence>
<dbReference type="InterPro" id="IPR007305">
    <property type="entry name" value="Vesicle_transpt_Got1/SFT2"/>
</dbReference>
<comment type="subcellular location">
    <subcellularLocation>
        <location evidence="1">Golgi apparatus membrane</location>
        <topology evidence="1">Multi-pass membrane protein</topology>
    </subcellularLocation>
</comment>
<evidence type="ECO:0000256" key="5">
    <source>
        <dbReference type="ARBA" id="ARBA00023136"/>
    </source>
</evidence>
<comment type="similarity">
    <text evidence="6">Belongs to the GOT1 family.</text>
</comment>
<evidence type="ECO:0000256" key="6">
    <source>
        <dbReference type="ARBA" id="ARBA00025799"/>
    </source>
</evidence>
<proteinExistence type="inferred from homology"/>
<name>A0ABR2KW05_9EUKA</name>
<dbReference type="PANTHER" id="PTHR21493">
    <property type="entry name" value="CGI-141-RELATED/LIPASE CONTAINING PROTEIN"/>
    <property type="match status" value="1"/>
</dbReference>
<dbReference type="InterPro" id="IPR045176">
    <property type="entry name" value="Got1"/>
</dbReference>
<sequence>MDDIDQRNRKIGVVCSAVGALGFLIGIFMNFNRSYILFSDCVFFIGIFFILGINRAIHLFTSPKRVPATGLMTLGIIITFFDHGFYGGVLQLFGAFLMFGGFLPHLFHSLSKLPAIGPIFRVALPSFFYEMNEDSLPR</sequence>
<accession>A0ABR2KW05</accession>
<evidence type="ECO:0000256" key="3">
    <source>
        <dbReference type="ARBA" id="ARBA00022989"/>
    </source>
</evidence>
<reference evidence="8 9" key="1">
    <citation type="submission" date="2024-04" db="EMBL/GenBank/DDBJ databases">
        <title>Tritrichomonas musculus Genome.</title>
        <authorList>
            <person name="Alves-Ferreira E."/>
            <person name="Grigg M."/>
            <person name="Lorenzi H."/>
            <person name="Galac M."/>
        </authorList>
    </citation>
    <scope>NUCLEOTIDE SEQUENCE [LARGE SCALE GENOMIC DNA]</scope>
    <source>
        <strain evidence="8 9">EAF2021</strain>
    </source>
</reference>
<comment type="caution">
    <text evidence="8">The sequence shown here is derived from an EMBL/GenBank/DDBJ whole genome shotgun (WGS) entry which is preliminary data.</text>
</comment>
<keyword evidence="9" id="KW-1185">Reference proteome</keyword>